<feature type="region of interest" description="Disordered" evidence="1">
    <location>
        <begin position="26"/>
        <end position="52"/>
    </location>
</feature>
<evidence type="ECO:0000256" key="2">
    <source>
        <dbReference type="SAM" id="SignalP"/>
    </source>
</evidence>
<sequence>MKLRIALVFALVAGVSPVLAVARTQTPSVHQHGSTMHDRAPHARIHESQPHH</sequence>
<evidence type="ECO:0000256" key="1">
    <source>
        <dbReference type="SAM" id="MobiDB-lite"/>
    </source>
</evidence>
<feature type="compositionally biased region" description="Basic and acidic residues" evidence="1">
    <location>
        <begin position="35"/>
        <end position="52"/>
    </location>
</feature>
<proteinExistence type="predicted"/>
<evidence type="ECO:0000313" key="3">
    <source>
        <dbReference type="EMBL" id="MBB5058336.1"/>
    </source>
</evidence>
<dbReference type="Proteomes" id="UP000540989">
    <property type="component" value="Unassembled WGS sequence"/>
</dbReference>
<keyword evidence="4" id="KW-1185">Reference proteome</keyword>
<evidence type="ECO:0000313" key="4">
    <source>
        <dbReference type="Proteomes" id="UP000540989"/>
    </source>
</evidence>
<dbReference type="RefSeq" id="WP_184217922.1">
    <property type="nucleotide sequence ID" value="NZ_JACHIP010000004.1"/>
</dbReference>
<feature type="chain" id="PRO_5031223078" evidence="2">
    <location>
        <begin position="21"/>
        <end position="52"/>
    </location>
</feature>
<gene>
    <name evidence="3" type="ORF">HDF16_003050</name>
</gene>
<dbReference type="EMBL" id="JACHIP010000004">
    <property type="protein sequence ID" value="MBB5058336.1"/>
    <property type="molecule type" value="Genomic_DNA"/>
</dbReference>
<organism evidence="3 4">
    <name type="scientific">Granulicella aggregans</name>
    <dbReference type="NCBI Taxonomy" id="474949"/>
    <lineage>
        <taxon>Bacteria</taxon>
        <taxon>Pseudomonadati</taxon>
        <taxon>Acidobacteriota</taxon>
        <taxon>Terriglobia</taxon>
        <taxon>Terriglobales</taxon>
        <taxon>Acidobacteriaceae</taxon>
        <taxon>Granulicella</taxon>
    </lineage>
</organism>
<keyword evidence="2" id="KW-0732">Signal</keyword>
<comment type="caution">
    <text evidence="3">The sequence shown here is derived from an EMBL/GenBank/DDBJ whole genome shotgun (WGS) entry which is preliminary data.</text>
</comment>
<reference evidence="3 4" key="1">
    <citation type="submission" date="2020-08" db="EMBL/GenBank/DDBJ databases">
        <title>Genomic Encyclopedia of Type Strains, Phase IV (KMG-V): Genome sequencing to study the core and pangenomes of soil and plant-associated prokaryotes.</title>
        <authorList>
            <person name="Whitman W."/>
        </authorList>
    </citation>
    <scope>NUCLEOTIDE SEQUENCE [LARGE SCALE GENOMIC DNA]</scope>
    <source>
        <strain evidence="3 4">M8UP14</strain>
    </source>
</reference>
<feature type="signal peptide" evidence="2">
    <location>
        <begin position="1"/>
        <end position="20"/>
    </location>
</feature>
<dbReference type="AlphaFoldDB" id="A0A7W8E4B8"/>
<accession>A0A7W8E4B8</accession>
<name>A0A7W8E4B8_9BACT</name>
<protein>
    <submittedName>
        <fullName evidence="3">Uncharacterized protein</fullName>
    </submittedName>
</protein>